<evidence type="ECO:0000313" key="1">
    <source>
        <dbReference type="EMBL" id="KAJ0961007.1"/>
    </source>
</evidence>
<accession>A0A9D5H2Q5</accession>
<keyword evidence="2" id="KW-1185">Reference proteome</keyword>
<gene>
    <name evidence="1" type="ORF">J5N97_001042</name>
</gene>
<reference evidence="1 2" key="1">
    <citation type="journal article" date="2022" name="Hortic Res">
        <title>The genome of Dioscorea zingiberensis sheds light on the biosynthesis, origin and evolution of the medicinally important diosgenin saponins.</title>
        <authorList>
            <person name="Li Y."/>
            <person name="Tan C."/>
            <person name="Li Z."/>
            <person name="Guo J."/>
            <person name="Li S."/>
            <person name="Chen X."/>
            <person name="Wang C."/>
            <person name="Dai X."/>
            <person name="Yang H."/>
            <person name="Song W."/>
            <person name="Hou L."/>
            <person name="Xu J."/>
            <person name="Tong Z."/>
            <person name="Xu A."/>
            <person name="Yuan X."/>
            <person name="Wang W."/>
            <person name="Yang Q."/>
            <person name="Chen L."/>
            <person name="Sun Z."/>
            <person name="Wang K."/>
            <person name="Pan B."/>
            <person name="Chen J."/>
            <person name="Bao Y."/>
            <person name="Liu F."/>
            <person name="Qi X."/>
            <person name="Gang D.R."/>
            <person name="Wen J."/>
            <person name="Li J."/>
        </authorList>
    </citation>
    <scope>NUCLEOTIDE SEQUENCE [LARGE SCALE GENOMIC DNA]</scope>
    <source>
        <strain evidence="1">Dzin_1.0</strain>
    </source>
</reference>
<dbReference type="Proteomes" id="UP001085076">
    <property type="component" value="Unassembled WGS sequence"/>
</dbReference>
<evidence type="ECO:0000313" key="2">
    <source>
        <dbReference type="Proteomes" id="UP001085076"/>
    </source>
</evidence>
<dbReference type="OrthoDB" id="550273at2759"/>
<name>A0A9D5H2Q5_9LILI</name>
<organism evidence="1 2">
    <name type="scientific">Dioscorea zingiberensis</name>
    <dbReference type="NCBI Taxonomy" id="325984"/>
    <lineage>
        <taxon>Eukaryota</taxon>
        <taxon>Viridiplantae</taxon>
        <taxon>Streptophyta</taxon>
        <taxon>Embryophyta</taxon>
        <taxon>Tracheophyta</taxon>
        <taxon>Spermatophyta</taxon>
        <taxon>Magnoliopsida</taxon>
        <taxon>Liliopsida</taxon>
        <taxon>Dioscoreales</taxon>
        <taxon>Dioscoreaceae</taxon>
        <taxon>Dioscorea</taxon>
    </lineage>
</organism>
<comment type="caution">
    <text evidence="1">The sequence shown here is derived from an EMBL/GenBank/DDBJ whole genome shotgun (WGS) entry which is preliminary data.</text>
</comment>
<dbReference type="EMBL" id="JAGGNH010000047">
    <property type="protein sequence ID" value="KAJ0961007.1"/>
    <property type="molecule type" value="Genomic_DNA"/>
</dbReference>
<sequence>MFASALSIPSLTSPPRLRLSKAHPCPQRTLLAPSAPPVPNSWFLASCHLPLIQDAELESKKHALLRAVQDTQRGLITTADQRSSIERGLGTRMRNITDFCKIFSSF</sequence>
<dbReference type="AlphaFoldDB" id="A0A9D5H2Q5"/>
<protein>
    <submittedName>
        <fullName evidence="1">Uncharacterized protein</fullName>
    </submittedName>
</protein>
<proteinExistence type="predicted"/>